<comment type="caution">
    <text evidence="1">The sequence shown here is derived from an EMBL/GenBank/DDBJ whole genome shotgun (WGS) entry which is preliminary data.</text>
</comment>
<evidence type="ECO:0000313" key="2">
    <source>
        <dbReference type="Proteomes" id="UP001419268"/>
    </source>
</evidence>
<accession>A0AAP0EJH6</accession>
<evidence type="ECO:0000313" key="1">
    <source>
        <dbReference type="EMBL" id="KAK9094399.1"/>
    </source>
</evidence>
<organism evidence="1 2">
    <name type="scientific">Stephania cephalantha</name>
    <dbReference type="NCBI Taxonomy" id="152367"/>
    <lineage>
        <taxon>Eukaryota</taxon>
        <taxon>Viridiplantae</taxon>
        <taxon>Streptophyta</taxon>
        <taxon>Embryophyta</taxon>
        <taxon>Tracheophyta</taxon>
        <taxon>Spermatophyta</taxon>
        <taxon>Magnoliopsida</taxon>
        <taxon>Ranunculales</taxon>
        <taxon>Menispermaceae</taxon>
        <taxon>Menispermoideae</taxon>
        <taxon>Cissampelideae</taxon>
        <taxon>Stephania</taxon>
    </lineage>
</organism>
<name>A0AAP0EJH6_9MAGN</name>
<proteinExistence type="predicted"/>
<protein>
    <submittedName>
        <fullName evidence="1">Uncharacterized protein</fullName>
    </submittedName>
</protein>
<keyword evidence="2" id="KW-1185">Reference proteome</keyword>
<gene>
    <name evidence="1" type="ORF">Scep_025868</name>
</gene>
<dbReference type="EMBL" id="JBBNAG010000011">
    <property type="protein sequence ID" value="KAK9094399.1"/>
    <property type="molecule type" value="Genomic_DNA"/>
</dbReference>
<reference evidence="1 2" key="1">
    <citation type="submission" date="2024-01" db="EMBL/GenBank/DDBJ databases">
        <title>Genome assemblies of Stephania.</title>
        <authorList>
            <person name="Yang L."/>
        </authorList>
    </citation>
    <scope>NUCLEOTIDE SEQUENCE [LARGE SCALE GENOMIC DNA]</scope>
    <source>
        <strain evidence="1">JXDWG</strain>
        <tissue evidence="1">Leaf</tissue>
    </source>
</reference>
<dbReference type="AlphaFoldDB" id="A0AAP0EJH6"/>
<sequence length="128" mass="14794">MLDEKELCSTLPISYLEENVSVDILKNVEVNEVTQVEDYWSKIVEELEVVQTEPDIIIAQDEEEENEMKIEVISEKPKELQKESKEDQPLVLVKPPTRLCIFVKPFKGWRKMSVLCLMSTKGTPPKLC</sequence>
<dbReference type="Proteomes" id="UP001419268">
    <property type="component" value="Unassembled WGS sequence"/>
</dbReference>